<dbReference type="PANTHER" id="PTHR10039:SF17">
    <property type="entry name" value="FUNGAL STAND N-TERMINAL GOODBYE DOMAIN-CONTAINING PROTEIN-RELATED"/>
    <property type="match status" value="1"/>
</dbReference>
<proteinExistence type="predicted"/>
<evidence type="ECO:0000313" key="3">
    <source>
        <dbReference type="EMBL" id="KAF9442714.1"/>
    </source>
</evidence>
<reference evidence="3" key="1">
    <citation type="submission" date="2020-11" db="EMBL/GenBank/DDBJ databases">
        <authorList>
            <consortium name="DOE Joint Genome Institute"/>
            <person name="Ahrendt S."/>
            <person name="Riley R."/>
            <person name="Andreopoulos W."/>
            <person name="Labutti K."/>
            <person name="Pangilinan J."/>
            <person name="Ruiz-Duenas F.J."/>
            <person name="Barrasa J.M."/>
            <person name="Sanchez-Garcia M."/>
            <person name="Camarero S."/>
            <person name="Miyauchi S."/>
            <person name="Serrano A."/>
            <person name="Linde D."/>
            <person name="Babiker R."/>
            <person name="Drula E."/>
            <person name="Ayuso-Fernandez I."/>
            <person name="Pacheco R."/>
            <person name="Padilla G."/>
            <person name="Ferreira P."/>
            <person name="Barriuso J."/>
            <person name="Kellner H."/>
            <person name="Castanera R."/>
            <person name="Alfaro M."/>
            <person name="Ramirez L."/>
            <person name="Pisabarro A.G."/>
            <person name="Kuo A."/>
            <person name="Tritt A."/>
            <person name="Lipzen A."/>
            <person name="He G."/>
            <person name="Yan M."/>
            <person name="Ng V."/>
            <person name="Cullen D."/>
            <person name="Martin F."/>
            <person name="Rosso M.-N."/>
            <person name="Henrissat B."/>
            <person name="Hibbett D."/>
            <person name="Martinez A.T."/>
            <person name="Grigoriev I.V."/>
        </authorList>
    </citation>
    <scope>NUCLEOTIDE SEQUENCE</scope>
    <source>
        <strain evidence="3">MF-IS2</strain>
    </source>
</reference>
<gene>
    <name evidence="3" type="ORF">P691DRAFT_461335</name>
</gene>
<dbReference type="EMBL" id="MU151579">
    <property type="protein sequence ID" value="KAF9442714.1"/>
    <property type="molecule type" value="Genomic_DNA"/>
</dbReference>
<dbReference type="PANTHER" id="PTHR10039">
    <property type="entry name" value="AMELOGENIN"/>
    <property type="match status" value="1"/>
</dbReference>
<evidence type="ECO:0000256" key="1">
    <source>
        <dbReference type="ARBA" id="ARBA00022737"/>
    </source>
</evidence>
<comment type="caution">
    <text evidence="3">The sequence shown here is derived from an EMBL/GenBank/DDBJ whole genome shotgun (WGS) entry which is preliminary data.</text>
</comment>
<sequence>MPFFEKSSNVRTKNGTFVDATNVSVHNETHGERIDKLLAASIPQALHDSSENNKPACFEGTREEHIRNITGWGLGDWKARQARVLWLEGPAGVGKSAVAQSCARSIRGRLSATFFFSRTNGWNDPKKFVSTIAYQLATKYPPYRDCVNDIVLRNPLVLEKSIEVQFHDLLVQPLQELEDTGIGVGEDAIIIIDGLDECDGVNAQRTIIQIIIASVHEQTTPFLWAFFSRPEPHIKAAFLSKQATDVCLKLNLPVSRGADGDIEAYLRDGFKMIRAKFDFPAVFIWPSEEEIHRLVDQSAGLFVYAASVIRYMEDPAASEPTARLRSLLELGNTKTSDNPLANLDQFYILILEQVPEGTLPNTLLLLSALTTSLQIEGAQILYAVLKFSLVIFYSAVANLHSVLNVPTSYNGVPGRVSFYHASFSDFLTNKTRSTPRFFVDNDDLYNKIDFRCADTLRKISNRTCDKCMKVPESTPWVG</sequence>
<keyword evidence="4" id="KW-1185">Reference proteome</keyword>
<evidence type="ECO:0000313" key="4">
    <source>
        <dbReference type="Proteomes" id="UP000807342"/>
    </source>
</evidence>
<dbReference type="Pfam" id="PF24883">
    <property type="entry name" value="NPHP3_N"/>
    <property type="match status" value="1"/>
</dbReference>
<accession>A0A9P5X164</accession>
<dbReference type="InterPro" id="IPR027417">
    <property type="entry name" value="P-loop_NTPase"/>
</dbReference>
<protein>
    <recommendedName>
        <fullName evidence="2">Nephrocystin 3-like N-terminal domain-containing protein</fullName>
    </recommendedName>
</protein>
<dbReference type="OrthoDB" id="5967843at2759"/>
<dbReference type="AlphaFoldDB" id="A0A9P5X164"/>
<organism evidence="3 4">
    <name type="scientific">Macrolepiota fuliginosa MF-IS2</name>
    <dbReference type="NCBI Taxonomy" id="1400762"/>
    <lineage>
        <taxon>Eukaryota</taxon>
        <taxon>Fungi</taxon>
        <taxon>Dikarya</taxon>
        <taxon>Basidiomycota</taxon>
        <taxon>Agaricomycotina</taxon>
        <taxon>Agaricomycetes</taxon>
        <taxon>Agaricomycetidae</taxon>
        <taxon>Agaricales</taxon>
        <taxon>Agaricineae</taxon>
        <taxon>Agaricaceae</taxon>
        <taxon>Macrolepiota</taxon>
    </lineage>
</organism>
<dbReference type="Gene3D" id="3.40.50.300">
    <property type="entry name" value="P-loop containing nucleotide triphosphate hydrolases"/>
    <property type="match status" value="1"/>
</dbReference>
<name>A0A9P5X164_9AGAR</name>
<dbReference type="InterPro" id="IPR056884">
    <property type="entry name" value="NPHP3-like_N"/>
</dbReference>
<feature type="domain" description="Nephrocystin 3-like N-terminal" evidence="2">
    <location>
        <begin position="76"/>
        <end position="229"/>
    </location>
</feature>
<dbReference type="SUPFAM" id="SSF52540">
    <property type="entry name" value="P-loop containing nucleoside triphosphate hydrolases"/>
    <property type="match status" value="1"/>
</dbReference>
<dbReference type="Proteomes" id="UP000807342">
    <property type="component" value="Unassembled WGS sequence"/>
</dbReference>
<evidence type="ECO:0000259" key="2">
    <source>
        <dbReference type="Pfam" id="PF24883"/>
    </source>
</evidence>
<keyword evidence="1" id="KW-0677">Repeat</keyword>